<dbReference type="Proteomes" id="UP000681526">
    <property type="component" value="Unassembled WGS sequence"/>
</dbReference>
<keyword evidence="1" id="KW-0812">Transmembrane</keyword>
<dbReference type="InterPro" id="IPR029787">
    <property type="entry name" value="Nucleotide_cyclase"/>
</dbReference>
<dbReference type="SMART" id="SM00052">
    <property type="entry name" value="EAL"/>
    <property type="match status" value="1"/>
</dbReference>
<dbReference type="Gene3D" id="3.20.20.450">
    <property type="entry name" value="EAL domain"/>
    <property type="match status" value="1"/>
</dbReference>
<dbReference type="InterPro" id="IPR043128">
    <property type="entry name" value="Rev_trsase/Diguanyl_cyclase"/>
</dbReference>
<feature type="transmembrane region" description="Helical" evidence="1">
    <location>
        <begin position="79"/>
        <end position="95"/>
    </location>
</feature>
<feature type="domain" description="GGDEF" evidence="3">
    <location>
        <begin position="343"/>
        <end position="475"/>
    </location>
</feature>
<feature type="transmembrane region" description="Helical" evidence="1">
    <location>
        <begin position="211"/>
        <end position="231"/>
    </location>
</feature>
<keyword evidence="5" id="KW-1185">Reference proteome</keyword>
<dbReference type="InterPro" id="IPR035919">
    <property type="entry name" value="EAL_sf"/>
</dbReference>
<dbReference type="EMBL" id="CAJRAY010000033">
    <property type="protein sequence ID" value="CAG5083923.1"/>
    <property type="molecule type" value="Genomic_DNA"/>
</dbReference>
<dbReference type="InterPro" id="IPR000160">
    <property type="entry name" value="GGDEF_dom"/>
</dbReference>
<accession>A0ABM8V2U5</accession>
<dbReference type="SUPFAM" id="SSF141868">
    <property type="entry name" value="EAL domain-like"/>
    <property type="match status" value="1"/>
</dbReference>
<dbReference type="SMART" id="SM00267">
    <property type="entry name" value="GGDEF"/>
    <property type="match status" value="1"/>
</dbReference>
<dbReference type="PROSITE" id="PS50887">
    <property type="entry name" value="GGDEF"/>
    <property type="match status" value="1"/>
</dbReference>
<feature type="transmembrane region" description="Helical" evidence="1">
    <location>
        <begin position="184"/>
        <end position="205"/>
    </location>
</feature>
<name>A0ABM8V2U5_THEXY</name>
<dbReference type="PROSITE" id="PS50883">
    <property type="entry name" value="EAL"/>
    <property type="match status" value="1"/>
</dbReference>
<evidence type="ECO:0000259" key="3">
    <source>
        <dbReference type="PROSITE" id="PS50887"/>
    </source>
</evidence>
<gene>
    <name evidence="4" type="primary">txxe 1429</name>
    <name evidence="4" type="ORF">TXXE_07310</name>
</gene>
<keyword evidence="1" id="KW-0472">Membrane</keyword>
<dbReference type="PANTHER" id="PTHR44757:SF2">
    <property type="entry name" value="BIOFILM ARCHITECTURE MAINTENANCE PROTEIN MBAA"/>
    <property type="match status" value="1"/>
</dbReference>
<evidence type="ECO:0000313" key="4">
    <source>
        <dbReference type="EMBL" id="CAG5083923.1"/>
    </source>
</evidence>
<sequence length="757" mass="82710">MSDRTLARKAFGWKGGIDVILAAASVAFTILPATPAFVSGSGWAGCFLLLLLRRAGFRFAAAAALAAAAAGFWLGDRPWTVFLAVFEITLLAAWLKRGREDLLPPELVYQSVVAVPAALLAVFASGGTAGEAAAAASGSLIVGAASVLLADLLHHYRPLVRLIGRRQGAEDAGRVPLRRMIAHLASASAVLSGLPVIVIAGLSFSSGDASSAAMVAAAAAVLSSALGAYYLSGRISGAFERLVSATAGLHLRLRQDADVCWPAGGAAEAAEIAANCRDIADKLADQYHANEQMTELLREQSARLRASEAALERLSYHDTLTSLPNRFYFYERLRAMMDEHRGRGVGLMLLDVDRFKQVNDSLGHASGDEMLRIIAGRLRELCGDEAVICRLGGDEFAIMVPGNSRDALSRLGDAILEAAAEPVRVGDKELYVGASIGISLYPEDAVRVEELVRNADTAMYTAKEAGGRRYEFYFSSMKEQVSERLEMETSLHKALELGQFELFYQPKMDADGLQTFGFEALIRWYRPGRGYVPPDLFIPLAEETGVIQAIGDWVLRTACRQCVEWYKAGYPPAVVAVNVSPRQFEDPKFVEQVEAILEETGMRPEWLELEITESFLQRDRNVVIDMLKRLKDRGIRISIDDFGTGYSSLSLLKNLPIHAVKIDRTFIRHIDTDSKNASIVSAIMALAHSMNLRVVAEGVETEAEHRLLRKMHCDELQGYYFSAPLRAEEALPYLRLMRDPAGRKHRGAGDAAEIIRH</sequence>
<protein>
    <submittedName>
        <fullName evidence="4">Diguanylate cyclase/phosphodiesterase with PAS/PAC sensor(S)</fullName>
    </submittedName>
</protein>
<organism evidence="4 5">
    <name type="scientific">Thermobacillus xylanilyticus</name>
    <dbReference type="NCBI Taxonomy" id="76633"/>
    <lineage>
        <taxon>Bacteria</taxon>
        <taxon>Bacillati</taxon>
        <taxon>Bacillota</taxon>
        <taxon>Bacilli</taxon>
        <taxon>Bacillales</taxon>
        <taxon>Paenibacillaceae</taxon>
        <taxon>Thermobacillus</taxon>
    </lineage>
</organism>
<comment type="caution">
    <text evidence="4">The sequence shown here is derived from an EMBL/GenBank/DDBJ whole genome shotgun (WGS) entry which is preliminary data.</text>
</comment>
<evidence type="ECO:0000256" key="1">
    <source>
        <dbReference type="SAM" id="Phobius"/>
    </source>
</evidence>
<dbReference type="CDD" id="cd01949">
    <property type="entry name" value="GGDEF"/>
    <property type="match status" value="1"/>
</dbReference>
<proteinExistence type="predicted"/>
<dbReference type="Pfam" id="PF00990">
    <property type="entry name" value="GGDEF"/>
    <property type="match status" value="1"/>
</dbReference>
<feature type="transmembrane region" description="Helical" evidence="1">
    <location>
        <begin position="107"/>
        <end position="126"/>
    </location>
</feature>
<dbReference type="NCBIfam" id="TIGR00254">
    <property type="entry name" value="GGDEF"/>
    <property type="match status" value="1"/>
</dbReference>
<feature type="transmembrane region" description="Helical" evidence="1">
    <location>
        <begin position="20"/>
        <end position="50"/>
    </location>
</feature>
<dbReference type="Pfam" id="PF00563">
    <property type="entry name" value="EAL"/>
    <property type="match status" value="1"/>
</dbReference>
<evidence type="ECO:0000259" key="2">
    <source>
        <dbReference type="PROSITE" id="PS50883"/>
    </source>
</evidence>
<evidence type="ECO:0000313" key="5">
    <source>
        <dbReference type="Proteomes" id="UP000681526"/>
    </source>
</evidence>
<dbReference type="InterPro" id="IPR052155">
    <property type="entry name" value="Biofilm_reg_signaling"/>
</dbReference>
<feature type="transmembrane region" description="Helical" evidence="1">
    <location>
        <begin position="57"/>
        <end position="73"/>
    </location>
</feature>
<dbReference type="RefSeq" id="WP_213484051.1">
    <property type="nucleotide sequence ID" value="NZ_CAJRAY010000033.1"/>
</dbReference>
<dbReference type="CDD" id="cd01948">
    <property type="entry name" value="EAL"/>
    <property type="match status" value="1"/>
</dbReference>
<dbReference type="PANTHER" id="PTHR44757">
    <property type="entry name" value="DIGUANYLATE CYCLASE DGCP"/>
    <property type="match status" value="1"/>
</dbReference>
<keyword evidence="1" id="KW-1133">Transmembrane helix</keyword>
<dbReference type="InterPro" id="IPR001633">
    <property type="entry name" value="EAL_dom"/>
</dbReference>
<feature type="domain" description="EAL" evidence="2">
    <location>
        <begin position="484"/>
        <end position="738"/>
    </location>
</feature>
<dbReference type="SUPFAM" id="SSF55073">
    <property type="entry name" value="Nucleotide cyclase"/>
    <property type="match status" value="1"/>
</dbReference>
<reference evidence="4 5" key="1">
    <citation type="submission" date="2021-04" db="EMBL/GenBank/DDBJ databases">
        <authorList>
            <person name="Rakotoarivonina H."/>
        </authorList>
    </citation>
    <scope>NUCLEOTIDE SEQUENCE [LARGE SCALE GENOMIC DNA]</scope>
    <source>
        <strain evidence="4 5">XE</strain>
    </source>
</reference>
<dbReference type="Gene3D" id="3.30.70.270">
    <property type="match status" value="1"/>
</dbReference>